<feature type="compositionally biased region" description="Basic and acidic residues" evidence="3">
    <location>
        <begin position="253"/>
        <end position="273"/>
    </location>
</feature>
<feature type="compositionally biased region" description="Basic and acidic residues" evidence="3">
    <location>
        <begin position="314"/>
        <end position="324"/>
    </location>
</feature>
<dbReference type="InterPro" id="IPR001452">
    <property type="entry name" value="SH3_domain"/>
</dbReference>
<feature type="compositionally biased region" description="Pro residues" evidence="3">
    <location>
        <begin position="150"/>
        <end position="164"/>
    </location>
</feature>
<evidence type="ECO:0000256" key="3">
    <source>
        <dbReference type="SAM" id="MobiDB-lite"/>
    </source>
</evidence>
<feature type="compositionally biased region" description="Acidic residues" evidence="3">
    <location>
        <begin position="759"/>
        <end position="785"/>
    </location>
</feature>
<dbReference type="STRING" id="177199.A0A420YM60"/>
<feature type="compositionally biased region" description="Acidic residues" evidence="3">
    <location>
        <begin position="436"/>
        <end position="467"/>
    </location>
</feature>
<dbReference type="CDD" id="cd11887">
    <property type="entry name" value="SH3_Bbc1"/>
    <property type="match status" value="1"/>
</dbReference>
<comment type="caution">
    <text evidence="5">The sequence shown here is derived from an EMBL/GenBank/DDBJ whole genome shotgun (WGS) entry which is preliminary data.</text>
</comment>
<feature type="compositionally biased region" description="Pro residues" evidence="3">
    <location>
        <begin position="597"/>
        <end position="622"/>
    </location>
</feature>
<evidence type="ECO:0000256" key="2">
    <source>
        <dbReference type="PROSITE-ProRule" id="PRU00192"/>
    </source>
</evidence>
<feature type="compositionally biased region" description="Low complexity" evidence="3">
    <location>
        <begin position="645"/>
        <end position="659"/>
    </location>
</feature>
<protein>
    <recommendedName>
        <fullName evidence="4">SH3 domain-containing protein</fullName>
    </recommendedName>
</protein>
<feature type="region of interest" description="Disordered" evidence="3">
    <location>
        <begin position="251"/>
        <end position="937"/>
    </location>
</feature>
<name>A0A420YM60_9PEZI</name>
<dbReference type="EMBL" id="QVQW01000003">
    <property type="protein sequence ID" value="RKU48969.1"/>
    <property type="molecule type" value="Genomic_DNA"/>
</dbReference>
<feature type="compositionally biased region" description="Acidic residues" evidence="3">
    <location>
        <begin position="407"/>
        <end position="420"/>
    </location>
</feature>
<dbReference type="InterPro" id="IPR050670">
    <property type="entry name" value="STAM"/>
</dbReference>
<feature type="compositionally biased region" description="Pro residues" evidence="3">
    <location>
        <begin position="854"/>
        <end position="863"/>
    </location>
</feature>
<keyword evidence="6" id="KW-1185">Reference proteome</keyword>
<feature type="compositionally biased region" description="Low complexity" evidence="3">
    <location>
        <begin position="304"/>
        <end position="313"/>
    </location>
</feature>
<feature type="compositionally biased region" description="Basic and acidic residues" evidence="3">
    <location>
        <begin position="355"/>
        <end position="374"/>
    </location>
</feature>
<feature type="compositionally biased region" description="Polar residues" evidence="3">
    <location>
        <begin position="670"/>
        <end position="681"/>
    </location>
</feature>
<dbReference type="PROSITE" id="PS50002">
    <property type="entry name" value="SH3"/>
    <property type="match status" value="1"/>
</dbReference>
<dbReference type="OrthoDB" id="207120at2759"/>
<proteinExistence type="predicted"/>
<feature type="region of interest" description="Disordered" evidence="3">
    <location>
        <begin position="55"/>
        <end position="201"/>
    </location>
</feature>
<accession>A0A420YM60</accession>
<dbReference type="InterPro" id="IPR035552">
    <property type="entry name" value="Mti1_SH3"/>
</dbReference>
<gene>
    <name evidence="5" type="ORF">DL546_009469</name>
</gene>
<organism evidence="5 6">
    <name type="scientific">Coniochaeta pulveracea</name>
    <dbReference type="NCBI Taxonomy" id="177199"/>
    <lineage>
        <taxon>Eukaryota</taxon>
        <taxon>Fungi</taxon>
        <taxon>Dikarya</taxon>
        <taxon>Ascomycota</taxon>
        <taxon>Pezizomycotina</taxon>
        <taxon>Sordariomycetes</taxon>
        <taxon>Sordariomycetidae</taxon>
        <taxon>Coniochaetales</taxon>
        <taxon>Coniochaetaceae</taxon>
        <taxon>Coniochaeta</taxon>
    </lineage>
</organism>
<dbReference type="Gene3D" id="2.30.30.40">
    <property type="entry name" value="SH3 Domains"/>
    <property type="match status" value="1"/>
</dbReference>
<dbReference type="Proteomes" id="UP000275385">
    <property type="component" value="Unassembled WGS sequence"/>
</dbReference>
<feature type="compositionally biased region" description="Pro residues" evidence="3">
    <location>
        <begin position="126"/>
        <end position="141"/>
    </location>
</feature>
<feature type="compositionally biased region" description="Basic and acidic residues" evidence="3">
    <location>
        <begin position="468"/>
        <end position="478"/>
    </location>
</feature>
<dbReference type="PANTHER" id="PTHR45929">
    <property type="entry name" value="JAK PATHWAY SIGNAL TRANSDUCTION ADAPTOR MOLECULE"/>
    <property type="match status" value="1"/>
</dbReference>
<evidence type="ECO:0000313" key="5">
    <source>
        <dbReference type="EMBL" id="RKU48969.1"/>
    </source>
</evidence>
<keyword evidence="1 2" id="KW-0728">SH3 domain</keyword>
<dbReference type="InterPro" id="IPR057402">
    <property type="entry name" value="AIM3_BBC1_C"/>
</dbReference>
<sequence>MSFKVKAIFDYNSGHEDDLPFHTGQIITVTDEEDADWYGGEYVDEHGVKQEGIFPRNFVEKYEPTAPPRPTRTRTKHHAEQQSTTSEPAAPASPPLLSPKLPVHEPEEDNEHVTVTAPTHTASAPEPAPAPVPEPPAPKPVEQPKETVTSPPPAPKPAPAPAPTPATSAPAAKPIPTQQPKSSGPPPVSEKPSSFKDRIAAFNKAAAPPVAPFKPSGLGGGNSGFIKKPFVAPPPSRNAFIPPVQSAPVAKVYRRDEDPEIKEREAENLETAEKAGLVPGSSTGQTHGEEEEQPKTLTLKERLALLQKQQQEAAQRHADAVAKKEKPKRPAPKKRVESHEGPTGEESEASIAPPLERRDSGETTGKKSLDEARPPRLPHPPRRKSSKDPEVHDGNEADMSGAGETTEGQDDELTEKDDGDERPKKHIATLAKQEDEALNEDEVAPEDEGDEEEEEEEEGEEEEEDVDPEVRRKEELRARMARIAGGMGGMGGMAGMGGIFGGPVPTGAPAPPKKKKAAPERQATDTSEEANSPTAHAPPVPTMMALPGMSRVLSNDSQLHGGNDADEEDEDDETDQRTPHQEHAPPPVPSRDSAAAPPVPGGRPAPPPVPAESRPPPPPPPAAVMSPSEGSESGDELSEHAGHEAVAQPTQPPAATRAVPPLPPVATHSAVASPTSPQANRRSFIGEGATPLSPAGAAPPPPPGNKRDSRLPPPVPGSAPAPPPAQSRPPPPPPPGALSRSSTGDNRGPLSPTRLVPQEDNDNDDNEEEEDVEEEVTEYEGDYDTDIASSVPHKDALKSHQRESSFEDTTSIRSPAHEAPPSFPPPIPSAPRGPPPLPSQPPPETRRSVEVPRAAPPPPPPPKEASRHDDDYDPYNYASPAAGVIVASPPQPPTPQRRPTEDSYFVDPAAPHHAPLPDRRAPPPAPAPGRAAARQSVDLHRSLAPVRRSMDTARPSMESGYVANDVDLAIHTGWWLKPNSVPPQLQGRKDIYFESDESQSSENGRTLVTRDIYVLFQDYSQTVITARYDPNNQSDIHLEQRHEAPPRTLRQDQLEESYERFGRAIGEAVTSMKEKIIGDGTPQALVYELLKPHPDALYPVGTRAYGALVYSNLANASTTQNDEIRPGDIISIRNAKFQGKHGPMHAKYSAEVGKPDHVGIVSEWDGTKKKVRAWEQGRESKKVKVESFKLDDLRSGEVKIWRVMPRSWVGWASGN</sequence>
<feature type="compositionally biased region" description="Pro residues" evidence="3">
    <location>
        <begin position="821"/>
        <end position="843"/>
    </location>
</feature>
<dbReference type="InterPro" id="IPR036028">
    <property type="entry name" value="SH3-like_dom_sf"/>
</dbReference>
<feature type="compositionally biased region" description="Low complexity" evidence="3">
    <location>
        <begin position="165"/>
        <end position="174"/>
    </location>
</feature>
<dbReference type="Pfam" id="PF00018">
    <property type="entry name" value="SH3_1"/>
    <property type="match status" value="1"/>
</dbReference>
<dbReference type="SUPFAM" id="SSF50044">
    <property type="entry name" value="SH3-domain"/>
    <property type="match status" value="1"/>
</dbReference>
<feature type="compositionally biased region" description="Acidic residues" evidence="3">
    <location>
        <begin position="564"/>
        <end position="574"/>
    </location>
</feature>
<reference evidence="5 6" key="1">
    <citation type="submission" date="2018-08" db="EMBL/GenBank/DDBJ databases">
        <title>Draft genome of the lignicolous fungus Coniochaeta pulveracea.</title>
        <authorList>
            <person name="Borstlap C.J."/>
            <person name="De Witt R.N."/>
            <person name="Botha A."/>
            <person name="Volschenk H."/>
        </authorList>
    </citation>
    <scope>NUCLEOTIDE SEQUENCE [LARGE SCALE GENOMIC DNA]</scope>
    <source>
        <strain evidence="5 6">CAB683</strain>
    </source>
</reference>
<dbReference type="AlphaFoldDB" id="A0A420YM60"/>
<feature type="compositionally biased region" description="Gly residues" evidence="3">
    <location>
        <begin position="485"/>
        <end position="501"/>
    </location>
</feature>
<feature type="compositionally biased region" description="Basic and acidic residues" evidence="3">
    <location>
        <begin position="386"/>
        <end position="395"/>
    </location>
</feature>
<evidence type="ECO:0000313" key="6">
    <source>
        <dbReference type="Proteomes" id="UP000275385"/>
    </source>
</evidence>
<feature type="compositionally biased region" description="Basic and acidic residues" evidence="3">
    <location>
        <begin position="792"/>
        <end position="805"/>
    </location>
</feature>
<dbReference type="SMART" id="SM00326">
    <property type="entry name" value="SH3"/>
    <property type="match status" value="1"/>
</dbReference>
<dbReference type="PRINTS" id="PR00452">
    <property type="entry name" value="SH3DOMAIN"/>
</dbReference>
<dbReference type="Pfam" id="PF25459">
    <property type="entry name" value="AIM3_BBC1_C"/>
    <property type="match status" value="1"/>
</dbReference>
<evidence type="ECO:0000259" key="4">
    <source>
        <dbReference type="PROSITE" id="PS50002"/>
    </source>
</evidence>
<feature type="compositionally biased region" description="Pro residues" evidence="3">
    <location>
        <begin position="711"/>
        <end position="736"/>
    </location>
</feature>
<feature type="domain" description="SH3" evidence="4">
    <location>
        <begin position="1"/>
        <end position="64"/>
    </location>
</feature>
<dbReference type="PANTHER" id="PTHR45929:SF6">
    <property type="entry name" value="SH3 DOMAIN PROTEIN (AFU_ORTHOLOGUE AFUA_2G10320)"/>
    <property type="match status" value="1"/>
</dbReference>
<evidence type="ECO:0000256" key="1">
    <source>
        <dbReference type="ARBA" id="ARBA00022443"/>
    </source>
</evidence>